<evidence type="ECO:0000256" key="1">
    <source>
        <dbReference type="ARBA" id="ARBA00004123"/>
    </source>
</evidence>
<comment type="subcellular location">
    <subcellularLocation>
        <location evidence="1">Nucleus</location>
    </subcellularLocation>
</comment>
<dbReference type="GeneID" id="112451727"/>
<dbReference type="InterPro" id="IPR013882">
    <property type="entry name" value="Ctp1_C"/>
</dbReference>
<organism evidence="5 6">
    <name type="scientific">Temnothorax curvispinosus</name>
    <dbReference type="NCBI Taxonomy" id="300111"/>
    <lineage>
        <taxon>Eukaryota</taxon>
        <taxon>Metazoa</taxon>
        <taxon>Ecdysozoa</taxon>
        <taxon>Arthropoda</taxon>
        <taxon>Hexapoda</taxon>
        <taxon>Insecta</taxon>
        <taxon>Pterygota</taxon>
        <taxon>Neoptera</taxon>
        <taxon>Endopterygota</taxon>
        <taxon>Hymenoptera</taxon>
        <taxon>Apocrita</taxon>
        <taxon>Aculeata</taxon>
        <taxon>Formicoidea</taxon>
        <taxon>Formicidae</taxon>
        <taxon>Myrmicinae</taxon>
        <taxon>Temnothorax</taxon>
    </lineage>
</organism>
<accession>A0A6J1PCT9</accession>
<reference evidence="6" key="1">
    <citation type="submission" date="2025-08" db="UniProtKB">
        <authorList>
            <consortium name="RefSeq"/>
        </authorList>
    </citation>
    <scope>IDENTIFICATION</scope>
    <source>
        <tissue evidence="6">Whole body</tissue>
    </source>
</reference>
<gene>
    <name evidence="6" type="primary">LOC112451727</name>
</gene>
<keyword evidence="3" id="KW-0539">Nucleus</keyword>
<evidence type="ECO:0000313" key="6">
    <source>
        <dbReference type="RefSeq" id="XP_024867317.1"/>
    </source>
</evidence>
<dbReference type="RefSeq" id="XP_024867317.1">
    <property type="nucleotide sequence ID" value="XM_025011549.1"/>
</dbReference>
<dbReference type="InterPro" id="IPR033316">
    <property type="entry name" value="RBBP8-like"/>
</dbReference>
<name>A0A6J1PCT9_9HYME</name>
<evidence type="ECO:0000256" key="2">
    <source>
        <dbReference type="ARBA" id="ARBA00022763"/>
    </source>
</evidence>
<evidence type="ECO:0000313" key="5">
    <source>
        <dbReference type="Proteomes" id="UP000504618"/>
    </source>
</evidence>
<dbReference type="AlphaFoldDB" id="A0A6J1PCT9"/>
<sequence>MDNFNLYDIENKPPKKETLLDKFNIWSKRKDISEQRNIRCKAERAKLTGWDCWECREYYNNLSLSKENLQKRKNQCSRHRRKYERPNTPEGFWNPIFPETLSTLTE</sequence>
<dbReference type="GO" id="GO:0010792">
    <property type="term" value="P:DNA double-strand break processing involved in repair via single-strand annealing"/>
    <property type="evidence" value="ECO:0007669"/>
    <property type="project" value="TreeGrafter"/>
</dbReference>
<evidence type="ECO:0000256" key="3">
    <source>
        <dbReference type="ARBA" id="ARBA00023242"/>
    </source>
</evidence>
<evidence type="ECO:0000259" key="4">
    <source>
        <dbReference type="Pfam" id="PF08573"/>
    </source>
</evidence>
<feature type="domain" description="DNA endonuclease activator Ctp1 C-terminal" evidence="4">
    <location>
        <begin position="65"/>
        <end position="100"/>
    </location>
</feature>
<dbReference type="PANTHER" id="PTHR15107">
    <property type="entry name" value="RETINOBLASTOMA BINDING PROTEIN 8"/>
    <property type="match status" value="1"/>
</dbReference>
<proteinExistence type="predicted"/>
<protein>
    <submittedName>
        <fullName evidence="6">DNA endonuclease RBBP8-like isoform X2</fullName>
    </submittedName>
</protein>
<dbReference type="GO" id="GO:0003684">
    <property type="term" value="F:damaged DNA binding"/>
    <property type="evidence" value="ECO:0007669"/>
    <property type="project" value="TreeGrafter"/>
</dbReference>
<dbReference type="GO" id="GO:0005634">
    <property type="term" value="C:nucleus"/>
    <property type="evidence" value="ECO:0007669"/>
    <property type="project" value="UniProtKB-SubCell"/>
</dbReference>
<keyword evidence="5" id="KW-1185">Reference proteome</keyword>
<dbReference type="Pfam" id="PF08573">
    <property type="entry name" value="SAE2"/>
    <property type="match status" value="1"/>
</dbReference>
<keyword evidence="2" id="KW-0227">DNA damage</keyword>
<dbReference type="Proteomes" id="UP000504618">
    <property type="component" value="Unplaced"/>
</dbReference>
<dbReference type="PANTHER" id="PTHR15107:SF0">
    <property type="entry name" value="DNA ENDONUCLEASE ACTIVATOR CTP1 C-TERMINAL DOMAIN-CONTAINING PROTEIN"/>
    <property type="match status" value="1"/>
</dbReference>